<evidence type="ECO:0000256" key="2">
    <source>
        <dbReference type="SAM" id="MobiDB-lite"/>
    </source>
</evidence>
<name>A0A6J6NV05_9ZZZZ</name>
<evidence type="ECO:0000313" key="4">
    <source>
        <dbReference type="EMBL" id="CAB4689822.1"/>
    </source>
</evidence>
<sequence>MDRGEGNDEPEYPKAPLPAHERTWRHPSEVGATQWALNEPPLVVGRGLSVATGTIGAALAVGLLWMMIPHHSAAGVSAVDSATTIREVATPVDSAVPVDTSTPETTTAPDPVPSGPPMPTMLVGASDAASSEPATAVALTPGHFVITTAQAVSGRQGIEVVLPSGETVVGAVVLVDKASGTAVLSIPAEIEASVVELSPDTSRTGGLVMMSPEPVEVTFVSDDNGLHLSFDNRSAPVEGSIVVDRKGRLLGLCTLQHSQVSLVSVETMLNALETAANLSVPAWLGIQPEPTTNDDGVSVAAVVSHGPADVAGLREGDIIEAIDDMPVALLNDLGQVIADHAAGDSVHLTVRRAGETTSVVVAVVLSTHPSSM</sequence>
<dbReference type="CDD" id="cd06779">
    <property type="entry name" value="cpPDZ_Deg_HtrA-like"/>
    <property type="match status" value="1"/>
</dbReference>
<gene>
    <name evidence="4" type="ORF">UFOPK2366_00691</name>
</gene>
<dbReference type="InterPro" id="IPR001478">
    <property type="entry name" value="PDZ"/>
</dbReference>
<dbReference type="Gene3D" id="2.30.42.10">
    <property type="match status" value="1"/>
</dbReference>
<dbReference type="EMBL" id="CAEZXM010000105">
    <property type="protein sequence ID" value="CAB4689822.1"/>
    <property type="molecule type" value="Genomic_DNA"/>
</dbReference>
<feature type="region of interest" description="Disordered" evidence="2">
    <location>
        <begin position="1"/>
        <end position="22"/>
    </location>
</feature>
<feature type="domain" description="PDZ" evidence="3">
    <location>
        <begin position="269"/>
        <end position="354"/>
    </location>
</feature>
<dbReference type="Pfam" id="PF13180">
    <property type="entry name" value="PDZ_2"/>
    <property type="match status" value="1"/>
</dbReference>
<evidence type="ECO:0000256" key="1">
    <source>
        <dbReference type="ARBA" id="ARBA00010541"/>
    </source>
</evidence>
<comment type="similarity">
    <text evidence="1">Belongs to the peptidase S1C family.</text>
</comment>
<dbReference type="InterPro" id="IPR043504">
    <property type="entry name" value="Peptidase_S1_PA_chymotrypsin"/>
</dbReference>
<dbReference type="InterPro" id="IPR009003">
    <property type="entry name" value="Peptidase_S1_PA"/>
</dbReference>
<feature type="compositionally biased region" description="Polar residues" evidence="2">
    <location>
        <begin position="99"/>
        <end position="108"/>
    </location>
</feature>
<dbReference type="InterPro" id="IPR036034">
    <property type="entry name" value="PDZ_sf"/>
</dbReference>
<organism evidence="4">
    <name type="scientific">freshwater metagenome</name>
    <dbReference type="NCBI Taxonomy" id="449393"/>
    <lineage>
        <taxon>unclassified sequences</taxon>
        <taxon>metagenomes</taxon>
        <taxon>ecological metagenomes</taxon>
    </lineage>
</organism>
<accession>A0A6J6NV05</accession>
<dbReference type="SMART" id="SM00228">
    <property type="entry name" value="PDZ"/>
    <property type="match status" value="1"/>
</dbReference>
<evidence type="ECO:0000259" key="3">
    <source>
        <dbReference type="PROSITE" id="PS50106"/>
    </source>
</evidence>
<protein>
    <submittedName>
        <fullName evidence="4">Unannotated protein</fullName>
    </submittedName>
</protein>
<proteinExistence type="inferred from homology"/>
<dbReference type="PANTHER" id="PTHR22939:SF129">
    <property type="entry name" value="SERINE PROTEASE HTRA2, MITOCHONDRIAL"/>
    <property type="match status" value="1"/>
</dbReference>
<dbReference type="PROSITE" id="PS50106">
    <property type="entry name" value="PDZ"/>
    <property type="match status" value="1"/>
</dbReference>
<dbReference type="PANTHER" id="PTHR22939">
    <property type="entry name" value="SERINE PROTEASE FAMILY S1C HTRA-RELATED"/>
    <property type="match status" value="1"/>
</dbReference>
<feature type="region of interest" description="Disordered" evidence="2">
    <location>
        <begin position="90"/>
        <end position="117"/>
    </location>
</feature>
<dbReference type="SUPFAM" id="SSF50494">
    <property type="entry name" value="Trypsin-like serine proteases"/>
    <property type="match status" value="1"/>
</dbReference>
<dbReference type="Gene3D" id="2.40.10.10">
    <property type="entry name" value="Trypsin-like serine proteases"/>
    <property type="match status" value="1"/>
</dbReference>
<dbReference type="AlphaFoldDB" id="A0A6J6NV05"/>
<reference evidence="4" key="1">
    <citation type="submission" date="2020-05" db="EMBL/GenBank/DDBJ databases">
        <authorList>
            <person name="Chiriac C."/>
            <person name="Salcher M."/>
            <person name="Ghai R."/>
            <person name="Kavagutti S V."/>
        </authorList>
    </citation>
    <scope>NUCLEOTIDE SEQUENCE</scope>
</reference>
<dbReference type="SUPFAM" id="SSF50156">
    <property type="entry name" value="PDZ domain-like"/>
    <property type="match status" value="1"/>
</dbReference>